<dbReference type="KEGG" id="psul:AU252_05970"/>
<dbReference type="SUPFAM" id="SSF51735">
    <property type="entry name" value="NAD(P)-binding Rossmann-fold domains"/>
    <property type="match status" value="1"/>
</dbReference>
<gene>
    <name evidence="5" type="ORF">AU252_05970</name>
</gene>
<keyword evidence="2" id="KW-0520">NAD</keyword>
<reference evidence="5 6" key="1">
    <citation type="submission" date="2015-12" db="EMBL/GenBank/DDBJ databases">
        <authorList>
            <person name="Shamseldin A."/>
            <person name="Moawad H."/>
            <person name="Abd El-Rahim W.M."/>
            <person name="Sadowsky M.J."/>
        </authorList>
    </citation>
    <scope>NUCLEOTIDE SEQUENCE [LARGE SCALE GENOMIC DNA]</scope>
    <source>
        <strain evidence="5 6">Ar51</strain>
    </source>
</reference>
<dbReference type="STRING" id="121292.AU252_05970"/>
<sequence length="395" mass="41706">MAESLGVAVIGAGMAGKAHAAAYRTASALYSPVLPPVRLVSIGDVNAEFGSLAARRFGYERNDTSWQAIAEADDIDVVSVVIANSLHREVVEGLLAAGKHVLCEKPLSDSLADARAMAEAARAAEAGGTIARIGFTFRRTPGIAYIRDLIRNGVLGNVLHFSGRYWTDYGFSPSAPMSWRYKGGPGSGALADVGSHLTYISEFLCGDIKSITGGSLSTVIDKRPLPLAAVMGHDHAAVSDTFEAVENDDYAAFNAEFGTGAGSFEVSRVAAGHANSLQFEVFCENGAAKFDQRRPAEIQLFLNDGSGNENGYRQVILGPGHPYIAGGLAMDAPEVGFGQNDAFGYQARAFLEEVAGFSEEESLPRCATFDEGVRNMELLGAVAESALNNGKKITL</sequence>
<name>A0A0U3R6F6_9MICC</name>
<dbReference type="GO" id="GO:0016491">
    <property type="term" value="F:oxidoreductase activity"/>
    <property type="evidence" value="ECO:0007669"/>
    <property type="project" value="UniProtKB-KW"/>
</dbReference>
<dbReference type="RefSeq" id="WP_058929937.1">
    <property type="nucleotide sequence ID" value="NZ_CP013747.1"/>
</dbReference>
<dbReference type="Pfam" id="PF01408">
    <property type="entry name" value="GFO_IDH_MocA"/>
    <property type="match status" value="1"/>
</dbReference>
<dbReference type="Gene3D" id="3.30.360.10">
    <property type="entry name" value="Dihydrodipicolinate Reductase, domain 2"/>
    <property type="match status" value="1"/>
</dbReference>
<evidence type="ECO:0000256" key="1">
    <source>
        <dbReference type="ARBA" id="ARBA00023002"/>
    </source>
</evidence>
<evidence type="ECO:0000256" key="2">
    <source>
        <dbReference type="ARBA" id="ARBA00023027"/>
    </source>
</evidence>
<evidence type="ECO:0000259" key="3">
    <source>
        <dbReference type="Pfam" id="PF01408"/>
    </source>
</evidence>
<dbReference type="Proteomes" id="UP000065151">
    <property type="component" value="Chromosome"/>
</dbReference>
<dbReference type="Gene3D" id="3.40.50.720">
    <property type="entry name" value="NAD(P)-binding Rossmann-like Domain"/>
    <property type="match status" value="1"/>
</dbReference>
<feature type="domain" description="GFO/IDH/MocA-like oxidoreductase" evidence="4">
    <location>
        <begin position="144"/>
        <end position="288"/>
    </location>
</feature>
<evidence type="ECO:0000259" key="4">
    <source>
        <dbReference type="Pfam" id="PF22725"/>
    </source>
</evidence>
<dbReference type="GO" id="GO:0000166">
    <property type="term" value="F:nucleotide binding"/>
    <property type="evidence" value="ECO:0007669"/>
    <property type="project" value="InterPro"/>
</dbReference>
<feature type="domain" description="Gfo/Idh/MocA-like oxidoreductase N-terminal" evidence="3">
    <location>
        <begin position="6"/>
        <end position="124"/>
    </location>
</feature>
<dbReference type="PANTHER" id="PTHR43818">
    <property type="entry name" value="BCDNA.GH03377"/>
    <property type="match status" value="1"/>
</dbReference>
<dbReference type="AlphaFoldDB" id="A0A0U3R6F6"/>
<dbReference type="InterPro" id="IPR055170">
    <property type="entry name" value="GFO_IDH_MocA-like_dom"/>
</dbReference>
<dbReference type="PANTHER" id="PTHR43818:SF11">
    <property type="entry name" value="BCDNA.GH03377"/>
    <property type="match status" value="1"/>
</dbReference>
<dbReference type="Pfam" id="PF22725">
    <property type="entry name" value="GFO_IDH_MocA_C3"/>
    <property type="match status" value="1"/>
</dbReference>
<organism evidence="5">
    <name type="scientific">Pseudarthrobacter sulfonivorans</name>
    <dbReference type="NCBI Taxonomy" id="121292"/>
    <lineage>
        <taxon>Bacteria</taxon>
        <taxon>Bacillati</taxon>
        <taxon>Actinomycetota</taxon>
        <taxon>Actinomycetes</taxon>
        <taxon>Micrococcales</taxon>
        <taxon>Micrococcaceae</taxon>
        <taxon>Pseudarthrobacter</taxon>
    </lineage>
</organism>
<evidence type="ECO:0000313" key="5">
    <source>
        <dbReference type="EMBL" id="ALV40769.1"/>
    </source>
</evidence>
<dbReference type="SUPFAM" id="SSF55347">
    <property type="entry name" value="Glyceraldehyde-3-phosphate dehydrogenase-like, C-terminal domain"/>
    <property type="match status" value="1"/>
</dbReference>
<protein>
    <submittedName>
        <fullName evidence="5">Dehydrogenase</fullName>
    </submittedName>
</protein>
<accession>A0A0U3R6F6</accession>
<evidence type="ECO:0000313" key="6">
    <source>
        <dbReference type="Proteomes" id="UP000065151"/>
    </source>
</evidence>
<dbReference type="EMBL" id="CP013747">
    <property type="protein sequence ID" value="ALV40769.1"/>
    <property type="molecule type" value="Genomic_DNA"/>
</dbReference>
<keyword evidence="1" id="KW-0560">Oxidoreductase</keyword>
<dbReference type="InterPro" id="IPR000683">
    <property type="entry name" value="Gfo/Idh/MocA-like_OxRdtase_N"/>
</dbReference>
<proteinExistence type="predicted"/>
<dbReference type="InterPro" id="IPR036291">
    <property type="entry name" value="NAD(P)-bd_dom_sf"/>
</dbReference>
<dbReference type="InterPro" id="IPR050463">
    <property type="entry name" value="Gfo/Idh/MocA_oxidrdct_glycsds"/>
</dbReference>